<reference evidence="1 2" key="1">
    <citation type="submission" date="2022-11" db="EMBL/GenBank/DDBJ databases">
        <title>Genome sequencing of Acetobacter type strain.</title>
        <authorList>
            <person name="Heo J."/>
            <person name="Lee D."/>
            <person name="Han B.-H."/>
            <person name="Hong S.-B."/>
            <person name="Kwon S.-W."/>
        </authorList>
    </citation>
    <scope>NUCLEOTIDE SEQUENCE [LARGE SCALE GENOMIC DNA]</scope>
    <source>
        <strain evidence="1 2">KACC 21253</strain>
    </source>
</reference>
<dbReference type="Gene3D" id="3.90.79.10">
    <property type="entry name" value="Nucleoside Triphosphate Pyrophosphohydrolase"/>
    <property type="match status" value="1"/>
</dbReference>
<gene>
    <name evidence="1" type="ORF">OQ497_08680</name>
</gene>
<dbReference type="InterPro" id="IPR015797">
    <property type="entry name" value="NUDIX_hydrolase-like_dom_sf"/>
</dbReference>
<dbReference type="SUPFAM" id="SSF55811">
    <property type="entry name" value="Nudix"/>
    <property type="match status" value="1"/>
</dbReference>
<keyword evidence="1" id="KW-0378">Hydrolase</keyword>
<sequence>MSTLFPGLWPVLPLFPACEIKVTQPPGTLSPEIQTEASHIWAKACEARPELFNGCVFSADHVSRTCITGHWTEYRLVLAQMKNPSLFSKLKLNPLAVTGLLRTPQGYVLGRRHPSSVYQGNFWQSPPAGSIEKREASDAVNLKEQLLAEAEEELGLPPDSIEVSSPRLIVRHPGTRILDVCLYMTTHLTFDAVETCWKQSGNTEYDQLILLTDQHIAQWAKRPDLLPTSKALLNCRPVL</sequence>
<accession>A0ABT3QFG5</accession>
<keyword evidence="2" id="KW-1185">Reference proteome</keyword>
<name>A0ABT3QFG5_9PROT</name>
<protein>
    <submittedName>
        <fullName evidence="1">NUDIX hydrolase</fullName>
    </submittedName>
</protein>
<evidence type="ECO:0000313" key="2">
    <source>
        <dbReference type="Proteomes" id="UP001301152"/>
    </source>
</evidence>
<evidence type="ECO:0000313" key="1">
    <source>
        <dbReference type="EMBL" id="MCX2564032.1"/>
    </source>
</evidence>
<dbReference type="EMBL" id="JAPIUZ010000004">
    <property type="protein sequence ID" value="MCX2564032.1"/>
    <property type="molecule type" value="Genomic_DNA"/>
</dbReference>
<proteinExistence type="predicted"/>
<dbReference type="Proteomes" id="UP001301152">
    <property type="component" value="Unassembled WGS sequence"/>
</dbReference>
<dbReference type="RefSeq" id="WP_173560234.1">
    <property type="nucleotide sequence ID" value="NZ_JAPIUZ010000004.1"/>
</dbReference>
<dbReference type="GO" id="GO:0016787">
    <property type="term" value="F:hydrolase activity"/>
    <property type="evidence" value="ECO:0007669"/>
    <property type="project" value="UniProtKB-KW"/>
</dbReference>
<organism evidence="1 2">
    <name type="scientific">Acetobacter thailandicus</name>
    <dbReference type="NCBI Taxonomy" id="1502842"/>
    <lineage>
        <taxon>Bacteria</taxon>
        <taxon>Pseudomonadati</taxon>
        <taxon>Pseudomonadota</taxon>
        <taxon>Alphaproteobacteria</taxon>
        <taxon>Acetobacterales</taxon>
        <taxon>Acetobacteraceae</taxon>
        <taxon>Acetobacter</taxon>
    </lineage>
</organism>
<comment type="caution">
    <text evidence="1">The sequence shown here is derived from an EMBL/GenBank/DDBJ whole genome shotgun (WGS) entry which is preliminary data.</text>
</comment>